<feature type="compositionally biased region" description="Low complexity" evidence="1">
    <location>
        <begin position="545"/>
        <end position="560"/>
    </location>
</feature>
<dbReference type="STRING" id="741276.A0A2S5BHU1"/>
<keyword evidence="3" id="KW-1185">Reference proteome</keyword>
<protein>
    <submittedName>
        <fullName evidence="2">Uncharacterized protein</fullName>
    </submittedName>
</protein>
<feature type="compositionally biased region" description="Polar residues" evidence="1">
    <location>
        <begin position="36"/>
        <end position="47"/>
    </location>
</feature>
<evidence type="ECO:0000256" key="1">
    <source>
        <dbReference type="SAM" id="MobiDB-lite"/>
    </source>
</evidence>
<feature type="compositionally biased region" description="Low complexity" evidence="1">
    <location>
        <begin position="12"/>
        <end position="27"/>
    </location>
</feature>
<organism evidence="2 3">
    <name type="scientific">Rhodotorula taiwanensis</name>
    <dbReference type="NCBI Taxonomy" id="741276"/>
    <lineage>
        <taxon>Eukaryota</taxon>
        <taxon>Fungi</taxon>
        <taxon>Dikarya</taxon>
        <taxon>Basidiomycota</taxon>
        <taxon>Pucciniomycotina</taxon>
        <taxon>Microbotryomycetes</taxon>
        <taxon>Sporidiobolales</taxon>
        <taxon>Sporidiobolaceae</taxon>
        <taxon>Rhodotorula</taxon>
    </lineage>
</organism>
<proteinExistence type="predicted"/>
<feature type="compositionally biased region" description="Low complexity" evidence="1">
    <location>
        <begin position="730"/>
        <end position="739"/>
    </location>
</feature>
<feature type="compositionally biased region" description="Low complexity" evidence="1">
    <location>
        <begin position="600"/>
        <end position="651"/>
    </location>
</feature>
<dbReference type="OrthoDB" id="2163387at2759"/>
<feature type="compositionally biased region" description="Basic and acidic residues" evidence="1">
    <location>
        <begin position="123"/>
        <end position="141"/>
    </location>
</feature>
<feature type="compositionally biased region" description="Gly residues" evidence="1">
    <location>
        <begin position="740"/>
        <end position="750"/>
    </location>
</feature>
<comment type="caution">
    <text evidence="2">The sequence shown here is derived from an EMBL/GenBank/DDBJ whole genome shotgun (WGS) entry which is preliminary data.</text>
</comment>
<gene>
    <name evidence="2" type="ORF">BMF94_0528</name>
</gene>
<dbReference type="AlphaFoldDB" id="A0A2S5BHU1"/>
<name>A0A2S5BHU1_9BASI</name>
<feature type="compositionally biased region" description="Polar residues" evidence="1">
    <location>
        <begin position="664"/>
        <end position="675"/>
    </location>
</feature>
<feature type="region of interest" description="Disordered" evidence="1">
    <location>
        <begin position="573"/>
        <end position="757"/>
    </location>
</feature>
<evidence type="ECO:0000313" key="2">
    <source>
        <dbReference type="EMBL" id="POY76332.1"/>
    </source>
</evidence>
<feature type="region of interest" description="Disordered" evidence="1">
    <location>
        <begin position="417"/>
        <end position="456"/>
    </location>
</feature>
<feature type="compositionally biased region" description="Polar residues" evidence="1">
    <location>
        <begin position="447"/>
        <end position="456"/>
    </location>
</feature>
<reference evidence="2 3" key="1">
    <citation type="journal article" date="2018" name="Front. Microbiol.">
        <title>Prospects for Fungal Bioremediation of Acidic Radioactive Waste Sites: Characterization and Genome Sequence of Rhodotorula taiwanensis MD1149.</title>
        <authorList>
            <person name="Tkavc R."/>
            <person name="Matrosova V.Y."/>
            <person name="Grichenko O.E."/>
            <person name="Gostincar C."/>
            <person name="Volpe R.P."/>
            <person name="Klimenkova P."/>
            <person name="Gaidamakova E.K."/>
            <person name="Zhou C.E."/>
            <person name="Stewart B.J."/>
            <person name="Lyman M.G."/>
            <person name="Malfatti S.A."/>
            <person name="Rubinfeld B."/>
            <person name="Courtot M."/>
            <person name="Singh J."/>
            <person name="Dalgard C.L."/>
            <person name="Hamilton T."/>
            <person name="Frey K.G."/>
            <person name="Gunde-Cimerman N."/>
            <person name="Dugan L."/>
            <person name="Daly M.J."/>
        </authorList>
    </citation>
    <scope>NUCLEOTIDE SEQUENCE [LARGE SCALE GENOMIC DNA]</scope>
    <source>
        <strain evidence="2 3">MD1149</strain>
    </source>
</reference>
<dbReference type="Proteomes" id="UP000237144">
    <property type="component" value="Unassembled WGS sequence"/>
</dbReference>
<evidence type="ECO:0000313" key="3">
    <source>
        <dbReference type="Proteomes" id="UP000237144"/>
    </source>
</evidence>
<feature type="region of interest" description="Disordered" evidence="1">
    <location>
        <begin position="469"/>
        <end position="560"/>
    </location>
</feature>
<feature type="compositionally biased region" description="Polar residues" evidence="1">
    <location>
        <begin position="105"/>
        <end position="116"/>
    </location>
</feature>
<feature type="compositionally biased region" description="Low complexity" evidence="1">
    <location>
        <begin position="49"/>
        <end position="72"/>
    </location>
</feature>
<feature type="compositionally biased region" description="Acidic residues" evidence="1">
    <location>
        <begin position="149"/>
        <end position="158"/>
    </location>
</feature>
<accession>A0A2S5BHU1</accession>
<sequence length="757" mass="78455">MQRPRSTRTQRPAPADYSGSGASSPPGGDFGGTRASPLSRTDSTQRVDSAASARSRSGSTTALRQSPSSADSPPQPGTTAQGAGPARNDASRVSDASSPADPTANARQEQMQQLAQSAYHADQLNKRDKGKAVARAERVDPTARTGQIAEEDASGGDADELKRQQQIERVLKRAQAAKLARNFRNRIQLAAFKNQRGWQDVQLDVIEPHFEQEAQQRRLQAGQAASLASAEQATFGGLPGAAGPSSAIHLPSPHQQHAMYQELPHYASSHTPSDLYRPQLGGGMEAVLAGNLARYDDDYASASAISMRQQHPPPPKRARVEHPVNSSYNVHSVYAAPPVPPSTHATSPYATTQVYAPTLASGSRYTQNIPPAPSARPGAQYEHGWDSRAVYATSNGHASARPSRAASHAANELYSLPMPAHHRGNNHNDSSPRTRSASRRSPPKKQPLSSTDPTFSSFVDAANALTGMARAPSDPAMSGAGSQGGNSDEGAGPRPRSSMEMSASHSGSGMLPPPQLSRHSSSSSSGIGQAPVRPSTPEQQVVKLPGAPNGGNNSAGDGASAEGAAELMLFLAASPSPVQARRTVPVPTLGDGMPKGRRLFSGTGDSGDTSFGGELDSFASTASANVSAPPSAKSSASASARPPFATASPSADPSKHRFGGAQAMTPSHSQQQTQVPPVPASNVVSTTPATPGRRQRQPSLAGAWESFINASPSPKRQRKSRGSGAAGGYPSENGELGLSSEGGIGGGPGNGQAQVTW</sequence>
<dbReference type="EMBL" id="PJQD01000005">
    <property type="protein sequence ID" value="POY76332.1"/>
    <property type="molecule type" value="Genomic_DNA"/>
</dbReference>
<feature type="compositionally biased region" description="Low complexity" evidence="1">
    <location>
        <begin position="498"/>
        <end position="510"/>
    </location>
</feature>
<feature type="region of interest" description="Disordered" evidence="1">
    <location>
        <begin position="1"/>
        <end position="161"/>
    </location>
</feature>